<dbReference type="InterPro" id="IPR021955">
    <property type="entry name" value="DUF3572"/>
</dbReference>
<evidence type="ECO:0008006" key="3">
    <source>
        <dbReference type="Google" id="ProtNLM"/>
    </source>
</evidence>
<reference evidence="1" key="2">
    <citation type="submission" date="2020-09" db="EMBL/GenBank/DDBJ databases">
        <authorList>
            <person name="Sun Q."/>
            <person name="Zhou Y."/>
        </authorList>
    </citation>
    <scope>NUCLEOTIDE SEQUENCE</scope>
    <source>
        <strain evidence="1">CGMCC 1.15367</strain>
    </source>
</reference>
<protein>
    <recommendedName>
        <fullName evidence="3">DUF3572 family protein</fullName>
    </recommendedName>
</protein>
<keyword evidence="2" id="KW-1185">Reference proteome</keyword>
<dbReference type="Pfam" id="PF12096">
    <property type="entry name" value="DUF3572"/>
    <property type="match status" value="1"/>
</dbReference>
<accession>A0A916ZJG1</accession>
<comment type="caution">
    <text evidence="1">The sequence shown here is derived from an EMBL/GenBank/DDBJ whole genome shotgun (WGS) entry which is preliminary data.</text>
</comment>
<evidence type="ECO:0000313" key="1">
    <source>
        <dbReference type="EMBL" id="GGE00248.1"/>
    </source>
</evidence>
<dbReference type="AlphaFoldDB" id="A0A916ZJG1"/>
<name>A0A916ZJG1_9HYPH</name>
<dbReference type="EMBL" id="BMIQ01000002">
    <property type="protein sequence ID" value="GGE00248.1"/>
    <property type="molecule type" value="Genomic_DNA"/>
</dbReference>
<reference evidence="1" key="1">
    <citation type="journal article" date="2014" name="Int. J. Syst. Evol. Microbiol.">
        <title>Complete genome sequence of Corynebacterium casei LMG S-19264T (=DSM 44701T), isolated from a smear-ripened cheese.</title>
        <authorList>
            <consortium name="US DOE Joint Genome Institute (JGI-PGF)"/>
            <person name="Walter F."/>
            <person name="Albersmeier A."/>
            <person name="Kalinowski J."/>
            <person name="Ruckert C."/>
        </authorList>
    </citation>
    <scope>NUCLEOTIDE SEQUENCE</scope>
    <source>
        <strain evidence="1">CGMCC 1.15367</strain>
    </source>
</reference>
<gene>
    <name evidence="1" type="ORF">GCM10011390_18820</name>
</gene>
<proteinExistence type="predicted"/>
<organism evidence="1 2">
    <name type="scientific">Aureimonas endophytica</name>
    <dbReference type="NCBI Taxonomy" id="2027858"/>
    <lineage>
        <taxon>Bacteria</taxon>
        <taxon>Pseudomonadati</taxon>
        <taxon>Pseudomonadota</taxon>
        <taxon>Alphaproteobacteria</taxon>
        <taxon>Hyphomicrobiales</taxon>
        <taxon>Aurantimonadaceae</taxon>
        <taxon>Aureimonas</taxon>
    </lineage>
</organism>
<evidence type="ECO:0000313" key="2">
    <source>
        <dbReference type="Proteomes" id="UP000644699"/>
    </source>
</evidence>
<dbReference type="RefSeq" id="WP_188907955.1">
    <property type="nucleotide sequence ID" value="NZ_BMIQ01000002.1"/>
</dbReference>
<dbReference type="Proteomes" id="UP000644699">
    <property type="component" value="Unassembled WGS sequence"/>
</dbReference>
<sequence>MIRDRDPVLDADEIGIQALMFVASHDDLMNRFLDLSGLQADGVRAAAADPSFFVSLLDFILAREEDVIDLASQLRVRPQLIGQARNVLAKATGLDLVDLPT</sequence>